<reference evidence="1" key="1">
    <citation type="journal article" date="2020" name="Nature">
        <title>Giant virus diversity and host interactions through global metagenomics.</title>
        <authorList>
            <person name="Schulz F."/>
            <person name="Roux S."/>
            <person name="Paez-Espino D."/>
            <person name="Jungbluth S."/>
            <person name="Walsh D.A."/>
            <person name="Denef V.J."/>
            <person name="McMahon K.D."/>
            <person name="Konstantinidis K.T."/>
            <person name="Eloe-Fadrosh E.A."/>
            <person name="Kyrpides N.C."/>
            <person name="Woyke T."/>
        </authorList>
    </citation>
    <scope>NUCLEOTIDE SEQUENCE</scope>
    <source>
        <strain evidence="1">GVMAG-M-3300009161-52</strain>
    </source>
</reference>
<organism evidence="1">
    <name type="scientific">viral metagenome</name>
    <dbReference type="NCBI Taxonomy" id="1070528"/>
    <lineage>
        <taxon>unclassified sequences</taxon>
        <taxon>metagenomes</taxon>
        <taxon>organismal metagenomes</taxon>
    </lineage>
</organism>
<evidence type="ECO:0000313" key="1">
    <source>
        <dbReference type="EMBL" id="QHT34175.1"/>
    </source>
</evidence>
<name>A0A6C0F4M4_9ZZZZ</name>
<sequence length="333" mass="40418">MPVSHKRKASKNIKCNKKTKKTKKNLRNLRKLRGGGETKAIDLKVGKTYLIDETIEQVFRRGEQNIGRPQKGTFIKMKPLGGEFIRLYFSDNYEIYKFKGQTSTIFESVPEPVKESWFSKLTTKKIPERPENTQFKEKYKEQYEKLTLLYKKIKLLEDQFNNNNDKTITKEKIDELLSKNKGEIITFNQFKFFEDYLTYSQQYLFKPKEIKYEGNLIFYYVRNSDDNEKRKTEDNDSIYDLFIEEDRIDFDLYNFHLPYFTVEQQKVLNEIYEYRDQNLIKYYKNMLGETFKTFYTNTNPNYEEYKKNQKTFSEYEQYLFKQKFPRLGATKYY</sequence>
<dbReference type="EMBL" id="MN738989">
    <property type="protein sequence ID" value="QHT34175.1"/>
    <property type="molecule type" value="Genomic_DNA"/>
</dbReference>
<accession>A0A6C0F4M4</accession>
<protein>
    <submittedName>
        <fullName evidence="1">Uncharacterized protein</fullName>
    </submittedName>
</protein>
<proteinExistence type="predicted"/>
<dbReference type="AlphaFoldDB" id="A0A6C0F4M4"/>